<feature type="domain" description="Glycosyl transferase family 1" evidence="1">
    <location>
        <begin position="198"/>
        <end position="354"/>
    </location>
</feature>
<dbReference type="AlphaFoldDB" id="A0A1H1L3P8"/>
<dbReference type="CDD" id="cd03801">
    <property type="entry name" value="GT4_PimA-like"/>
    <property type="match status" value="1"/>
</dbReference>
<dbReference type="GO" id="GO:0016757">
    <property type="term" value="F:glycosyltransferase activity"/>
    <property type="evidence" value="ECO:0007669"/>
    <property type="project" value="InterPro"/>
</dbReference>
<evidence type="ECO:0000259" key="1">
    <source>
        <dbReference type="Pfam" id="PF00534"/>
    </source>
</evidence>
<name>A0A1H1L3P8_9FLAO</name>
<dbReference type="Gene3D" id="3.40.50.2000">
    <property type="entry name" value="Glycogen Phosphorylase B"/>
    <property type="match status" value="2"/>
</dbReference>
<dbReference type="Pfam" id="PF00534">
    <property type="entry name" value="Glycos_transf_1"/>
    <property type="match status" value="1"/>
</dbReference>
<keyword evidence="3" id="KW-1185">Reference proteome</keyword>
<accession>A0A1H1L3P8</accession>
<dbReference type="Proteomes" id="UP000198858">
    <property type="component" value="Chromosome I"/>
</dbReference>
<dbReference type="PANTHER" id="PTHR12526:SF630">
    <property type="entry name" value="GLYCOSYLTRANSFERASE"/>
    <property type="match status" value="1"/>
</dbReference>
<dbReference type="RefSeq" id="WP_089661188.1">
    <property type="nucleotide sequence ID" value="NZ_LT629745.1"/>
</dbReference>
<gene>
    <name evidence="2" type="ORF">SAMN04488552_0540</name>
</gene>
<sequence length="378" mass="43832">MKKFLFISINDHTSWGGSEVLWSRTASFLSKKYKVSALFKKWKAEPIGILQLKQNGVKIIYKQPEVNIERSNSFARRLSNKFTRGKNHDLDIIKDSPDLVVLSLGNHVDLKLLYYCDYLIKNDIPYVILLQLVTDLRPLIGQYIDRFRKAYLSAKRIYFLSEENKIKAEINLASSFQYFSYINNPFPYGQSPLDSKTKDNYYNLACVASLFVFHKGQELLLNVLSNNKWKKRKLKINLYGKGPGKYQLEELVKFYNLEKQVNFMGYESNKEKIWQKNHACILPSRMEGQSLAMLEAMAYGRMVITTKVGDAERLVKNKETGFLIAAPTIDLIDEALEAAWENREKWIEMGKAGYTHLYDIIKKDPIEDFAAKLEQDLV</sequence>
<keyword evidence="2" id="KW-0808">Transferase</keyword>
<dbReference type="InterPro" id="IPR001296">
    <property type="entry name" value="Glyco_trans_1"/>
</dbReference>
<proteinExistence type="predicted"/>
<dbReference type="SUPFAM" id="SSF53756">
    <property type="entry name" value="UDP-Glycosyltransferase/glycogen phosphorylase"/>
    <property type="match status" value="1"/>
</dbReference>
<organism evidence="2 3">
    <name type="scientific">Christiangramia echinicola</name>
    <dbReference type="NCBI Taxonomy" id="279359"/>
    <lineage>
        <taxon>Bacteria</taxon>
        <taxon>Pseudomonadati</taxon>
        <taxon>Bacteroidota</taxon>
        <taxon>Flavobacteriia</taxon>
        <taxon>Flavobacteriales</taxon>
        <taxon>Flavobacteriaceae</taxon>
        <taxon>Christiangramia</taxon>
    </lineage>
</organism>
<protein>
    <submittedName>
        <fullName evidence="2">Glycosyltransferase involved in cell wall bisynthesis</fullName>
    </submittedName>
</protein>
<reference evidence="2 3" key="1">
    <citation type="submission" date="2016-10" db="EMBL/GenBank/DDBJ databases">
        <authorList>
            <person name="Varghese N."/>
            <person name="Submissions S."/>
        </authorList>
    </citation>
    <scope>NUCLEOTIDE SEQUENCE [LARGE SCALE GENOMIC DNA]</scope>
    <source>
        <strain evidence="2 3">Mar_2010_102</strain>
    </source>
</reference>
<evidence type="ECO:0000313" key="3">
    <source>
        <dbReference type="Proteomes" id="UP000198858"/>
    </source>
</evidence>
<dbReference type="PANTHER" id="PTHR12526">
    <property type="entry name" value="GLYCOSYLTRANSFERASE"/>
    <property type="match status" value="1"/>
</dbReference>
<dbReference type="STRING" id="1250231.SAMN04488552_0540"/>
<dbReference type="EMBL" id="LT629745">
    <property type="protein sequence ID" value="SDR69188.1"/>
    <property type="molecule type" value="Genomic_DNA"/>
</dbReference>
<evidence type="ECO:0000313" key="2">
    <source>
        <dbReference type="EMBL" id="SDR69188.1"/>
    </source>
</evidence>